<dbReference type="Gramene" id="EFJ05272">
    <property type="protein sequence ID" value="EFJ05272"/>
    <property type="gene ID" value="SELMODRAFT_431728"/>
</dbReference>
<sequence>MAEDSAIARDVNLSQRVPSQSGALAPGAGSLGASLLETIPGCMMSLLPYILKISSQCSRVWNEGRARIDKKKLYYIRGIPASRRLPLVASIIMVTATDSYPEVLMETMTLLERFTDTMDQKIKPISACCCAPRCSPDSHFNKDTEAVFERFQNGVSLVKDSSEHGYQRCDAADVDGLCEEFYSKVLYVCNKSKDNFLTRMYGGRIEITAMPPFNRKEVHESISQIATTIERLAAVHQSGKSFLGDFTLLISQICSKDWSSIDTKRIGFRVSMLRKHLKTAIALGWTTRQSWWTLIRKIRLTTGLWFREVFGLLVTRFLKELVSEFENVVPRGEKAHSDEEWHWMLEVFLGALAERRKARLLDWIKVNTEGFSSDGGVQNLLLETTAAVAEAKDRMALCSCKCEQCCILEKAHPRVHSCKGNHRCKEQRSFCKEGDSTVEVKGHTCRERCQFKDKSSNCNQSCSLKAAHQETRTYLGKRSTFKYDHVSEQNGVLENCCFPVPHEGQHSHSINQEAVHFCVSTCEGCGYFCHLPIGHPGLHDTVHDNMTQRTFVPESEEVEVGGRKYEWGDTGAAEMCMMHCKARGRGHIHLAVCEEQQRDGVCGKAKFSKGARHATQKYCPDWSTPKDELTHAAYWKKMKFKDPCSQDDQNQFALCGHYCQATEHNAGGTGLQAGMSYCTEKLWHPPVPKHVRNAGTGYVTDYGHHFACNHSRDVASHDVMSVVLFDTSGVIALERVTMSEPQVDKLLRFRAAGVNDRKGDELIERSAIPTRPRDGGVEFVRLTEARAAYDQARSLRRQRRNQASARWWMNCGSAKKVDGDYAAKSPTRE</sequence>
<accession>D8TDL0</accession>
<dbReference type="InParanoid" id="D8TDL0"/>
<dbReference type="Proteomes" id="UP000001514">
    <property type="component" value="Unassembled WGS sequence"/>
</dbReference>
<evidence type="ECO:0000313" key="2">
    <source>
        <dbReference type="Proteomes" id="UP000001514"/>
    </source>
</evidence>
<protein>
    <submittedName>
        <fullName evidence="1">Uncharacterized protein</fullName>
    </submittedName>
</protein>
<dbReference type="PANTHER" id="PTHR22796:SF1">
    <property type="entry name" value="VWFA DOMAIN-CONTAINING PROTEIN"/>
    <property type="match status" value="1"/>
</dbReference>
<proteinExistence type="predicted"/>
<gene>
    <name evidence="1" type="ORF">SELMODRAFT_431728</name>
</gene>
<dbReference type="PANTHER" id="PTHR22796">
    <property type="entry name" value="URG4-RELATED"/>
    <property type="match status" value="1"/>
</dbReference>
<dbReference type="EMBL" id="GL377731">
    <property type="protein sequence ID" value="EFJ05272.1"/>
    <property type="molecule type" value="Genomic_DNA"/>
</dbReference>
<reference evidence="1 2" key="1">
    <citation type="journal article" date="2011" name="Science">
        <title>The Selaginella genome identifies genetic changes associated with the evolution of vascular plants.</title>
        <authorList>
            <person name="Banks J.A."/>
            <person name="Nishiyama T."/>
            <person name="Hasebe M."/>
            <person name="Bowman J.L."/>
            <person name="Gribskov M."/>
            <person name="dePamphilis C."/>
            <person name="Albert V.A."/>
            <person name="Aono N."/>
            <person name="Aoyama T."/>
            <person name="Ambrose B.A."/>
            <person name="Ashton N.W."/>
            <person name="Axtell M.J."/>
            <person name="Barker E."/>
            <person name="Barker M.S."/>
            <person name="Bennetzen J.L."/>
            <person name="Bonawitz N.D."/>
            <person name="Chapple C."/>
            <person name="Cheng C."/>
            <person name="Correa L.G."/>
            <person name="Dacre M."/>
            <person name="DeBarry J."/>
            <person name="Dreyer I."/>
            <person name="Elias M."/>
            <person name="Engstrom E.M."/>
            <person name="Estelle M."/>
            <person name="Feng L."/>
            <person name="Finet C."/>
            <person name="Floyd S.K."/>
            <person name="Frommer W.B."/>
            <person name="Fujita T."/>
            <person name="Gramzow L."/>
            <person name="Gutensohn M."/>
            <person name="Harholt J."/>
            <person name="Hattori M."/>
            <person name="Heyl A."/>
            <person name="Hirai T."/>
            <person name="Hiwatashi Y."/>
            <person name="Ishikawa M."/>
            <person name="Iwata M."/>
            <person name="Karol K.G."/>
            <person name="Koehler B."/>
            <person name="Kolukisaoglu U."/>
            <person name="Kubo M."/>
            <person name="Kurata T."/>
            <person name="Lalonde S."/>
            <person name="Li K."/>
            <person name="Li Y."/>
            <person name="Litt A."/>
            <person name="Lyons E."/>
            <person name="Manning G."/>
            <person name="Maruyama T."/>
            <person name="Michael T.P."/>
            <person name="Mikami K."/>
            <person name="Miyazaki S."/>
            <person name="Morinaga S."/>
            <person name="Murata T."/>
            <person name="Mueller-Roeber B."/>
            <person name="Nelson D.R."/>
            <person name="Obara M."/>
            <person name="Oguri Y."/>
            <person name="Olmstead R.G."/>
            <person name="Onodera N."/>
            <person name="Petersen B.L."/>
            <person name="Pils B."/>
            <person name="Prigge M."/>
            <person name="Rensing S.A."/>
            <person name="Riano-Pachon D.M."/>
            <person name="Roberts A.W."/>
            <person name="Sato Y."/>
            <person name="Scheller H.V."/>
            <person name="Schulz B."/>
            <person name="Schulz C."/>
            <person name="Shakirov E.V."/>
            <person name="Shibagaki N."/>
            <person name="Shinohara N."/>
            <person name="Shippen D.E."/>
            <person name="Soerensen I."/>
            <person name="Sotooka R."/>
            <person name="Sugimoto N."/>
            <person name="Sugita M."/>
            <person name="Sumikawa N."/>
            <person name="Tanurdzic M."/>
            <person name="Theissen G."/>
            <person name="Ulvskov P."/>
            <person name="Wakazuki S."/>
            <person name="Weng J.K."/>
            <person name="Willats W.W."/>
            <person name="Wipf D."/>
            <person name="Wolf P.G."/>
            <person name="Yang L."/>
            <person name="Zimmer A.D."/>
            <person name="Zhu Q."/>
            <person name="Mitros T."/>
            <person name="Hellsten U."/>
            <person name="Loque D."/>
            <person name="Otillar R."/>
            <person name="Salamov A."/>
            <person name="Schmutz J."/>
            <person name="Shapiro H."/>
            <person name="Lindquist E."/>
            <person name="Lucas S."/>
            <person name="Rokhsar D."/>
            <person name="Grigoriev I.V."/>
        </authorList>
    </citation>
    <scope>NUCLEOTIDE SEQUENCE [LARGE SCALE GENOMIC DNA]</scope>
</reference>
<keyword evidence="2" id="KW-1185">Reference proteome</keyword>
<dbReference type="HOGENOM" id="CLU_342088_0_0_1"/>
<name>D8TDL0_SELML</name>
<organism evidence="2">
    <name type="scientific">Selaginella moellendorffii</name>
    <name type="common">Spikemoss</name>
    <dbReference type="NCBI Taxonomy" id="88036"/>
    <lineage>
        <taxon>Eukaryota</taxon>
        <taxon>Viridiplantae</taxon>
        <taxon>Streptophyta</taxon>
        <taxon>Embryophyta</taxon>
        <taxon>Tracheophyta</taxon>
        <taxon>Lycopodiopsida</taxon>
        <taxon>Selaginellales</taxon>
        <taxon>Selaginellaceae</taxon>
        <taxon>Selaginella</taxon>
    </lineage>
</organism>
<dbReference type="eggNOG" id="ENOG502QUF5">
    <property type="taxonomic scope" value="Eukaryota"/>
</dbReference>
<dbReference type="KEGG" id="smo:SELMODRAFT_431728"/>
<dbReference type="AlphaFoldDB" id="D8TDL0"/>
<evidence type="ECO:0000313" key="1">
    <source>
        <dbReference type="EMBL" id="EFJ05272.1"/>
    </source>
</evidence>